<dbReference type="Proteomes" id="UP001140513">
    <property type="component" value="Unassembled WGS sequence"/>
</dbReference>
<keyword evidence="4 6" id="KW-0472">Membrane</keyword>
<dbReference type="GO" id="GO:0071944">
    <property type="term" value="C:cell periphery"/>
    <property type="evidence" value="ECO:0007669"/>
    <property type="project" value="UniProtKB-ARBA"/>
</dbReference>
<evidence type="ECO:0000313" key="7">
    <source>
        <dbReference type="EMBL" id="KAJ4355527.1"/>
    </source>
</evidence>
<feature type="region of interest" description="Disordered" evidence="5">
    <location>
        <begin position="80"/>
        <end position="107"/>
    </location>
</feature>
<evidence type="ECO:0000313" key="8">
    <source>
        <dbReference type="Proteomes" id="UP001140513"/>
    </source>
</evidence>
<keyword evidence="3 6" id="KW-1133">Transmembrane helix</keyword>
<dbReference type="RefSeq" id="XP_056072653.1">
    <property type="nucleotide sequence ID" value="XM_056212345.1"/>
</dbReference>
<evidence type="ECO:0000256" key="2">
    <source>
        <dbReference type="ARBA" id="ARBA00022692"/>
    </source>
</evidence>
<dbReference type="GO" id="GO:0016020">
    <property type="term" value="C:membrane"/>
    <property type="evidence" value="ECO:0007669"/>
    <property type="project" value="UniProtKB-SubCell"/>
</dbReference>
<sequence>MYGAAITAYEYAGRAFVADTYGADGYSTSTFSNISTATSGFIGADPIVVGFQEQDLLSFPVDYVSSMAKRYNRTWTAATTTSNAPTAASTPSLPVQTSPPSTPADNAGLSTGAKAGIGVGITTSAVVIAAIGALVLYRRRKSRKANEPHESEPIPEMEDRDEVHSNKKWYLFGKWRNEMPAENQRQELDPKAVHVINQVPVELDTSERPQELELNDVDDEQPPFQERDK</sequence>
<feature type="region of interest" description="Disordered" evidence="5">
    <location>
        <begin position="140"/>
        <end position="160"/>
    </location>
</feature>
<protein>
    <recommendedName>
        <fullName evidence="9">Peptidase A1 domain-containing protein</fullName>
    </recommendedName>
</protein>
<keyword evidence="8" id="KW-1185">Reference proteome</keyword>
<name>A0A9W9CCL9_9PLEO</name>
<dbReference type="EMBL" id="JAPEUX010000003">
    <property type="protein sequence ID" value="KAJ4355527.1"/>
    <property type="molecule type" value="Genomic_DNA"/>
</dbReference>
<feature type="compositionally biased region" description="Low complexity" evidence="5">
    <location>
        <begin position="80"/>
        <end position="94"/>
    </location>
</feature>
<dbReference type="PANTHER" id="PTHR15549">
    <property type="entry name" value="PAIRED IMMUNOGLOBULIN-LIKE TYPE 2 RECEPTOR"/>
    <property type="match status" value="1"/>
</dbReference>
<comment type="caution">
    <text evidence="7">The sequence shown here is derived from an EMBL/GenBank/DDBJ whole genome shotgun (WGS) entry which is preliminary data.</text>
</comment>
<proteinExistence type="predicted"/>
<comment type="subcellular location">
    <subcellularLocation>
        <location evidence="1">Membrane</location>
        <topology evidence="1">Single-pass membrane protein</topology>
    </subcellularLocation>
</comment>
<gene>
    <name evidence="7" type="ORF">N0V89_003544</name>
</gene>
<evidence type="ECO:0000256" key="1">
    <source>
        <dbReference type="ARBA" id="ARBA00004167"/>
    </source>
</evidence>
<dbReference type="InterPro" id="IPR051694">
    <property type="entry name" value="Immunoregulatory_rcpt-like"/>
</dbReference>
<dbReference type="AlphaFoldDB" id="A0A9W9CCL9"/>
<dbReference type="GeneID" id="80907074"/>
<keyword evidence="2 6" id="KW-0812">Transmembrane</keyword>
<organism evidence="7 8">
    <name type="scientific">Didymosphaeria variabile</name>
    <dbReference type="NCBI Taxonomy" id="1932322"/>
    <lineage>
        <taxon>Eukaryota</taxon>
        <taxon>Fungi</taxon>
        <taxon>Dikarya</taxon>
        <taxon>Ascomycota</taxon>
        <taxon>Pezizomycotina</taxon>
        <taxon>Dothideomycetes</taxon>
        <taxon>Pleosporomycetidae</taxon>
        <taxon>Pleosporales</taxon>
        <taxon>Massarineae</taxon>
        <taxon>Didymosphaeriaceae</taxon>
        <taxon>Didymosphaeria</taxon>
    </lineage>
</organism>
<evidence type="ECO:0000256" key="6">
    <source>
        <dbReference type="SAM" id="Phobius"/>
    </source>
</evidence>
<feature type="transmembrane region" description="Helical" evidence="6">
    <location>
        <begin position="115"/>
        <end position="137"/>
    </location>
</feature>
<evidence type="ECO:0000256" key="4">
    <source>
        <dbReference type="ARBA" id="ARBA00023136"/>
    </source>
</evidence>
<reference evidence="7" key="1">
    <citation type="submission" date="2022-10" db="EMBL/GenBank/DDBJ databases">
        <title>Tapping the CABI collections for fungal endophytes: first genome assemblies for Collariella, Neodidymelliopsis, Ascochyta clinopodiicola, Didymella pomorum, Didymosphaeria variabile, Neocosmospora piperis and Neocucurbitaria cava.</title>
        <authorList>
            <person name="Hill R."/>
        </authorList>
    </citation>
    <scope>NUCLEOTIDE SEQUENCE</scope>
    <source>
        <strain evidence="7">IMI 356815</strain>
    </source>
</reference>
<feature type="region of interest" description="Disordered" evidence="5">
    <location>
        <begin position="201"/>
        <end position="229"/>
    </location>
</feature>
<evidence type="ECO:0000256" key="3">
    <source>
        <dbReference type="ARBA" id="ARBA00022989"/>
    </source>
</evidence>
<dbReference type="OrthoDB" id="3798899at2759"/>
<accession>A0A9W9CCL9</accession>
<evidence type="ECO:0000256" key="5">
    <source>
        <dbReference type="SAM" id="MobiDB-lite"/>
    </source>
</evidence>
<evidence type="ECO:0008006" key="9">
    <source>
        <dbReference type="Google" id="ProtNLM"/>
    </source>
</evidence>